<feature type="transmembrane region" description="Helical" evidence="2">
    <location>
        <begin position="72"/>
        <end position="88"/>
    </location>
</feature>
<evidence type="ECO:0000256" key="1">
    <source>
        <dbReference type="SAM" id="MobiDB-lite"/>
    </source>
</evidence>
<feature type="transmembrane region" description="Helical" evidence="2">
    <location>
        <begin position="17"/>
        <end position="36"/>
    </location>
</feature>
<dbReference type="InterPro" id="IPR056087">
    <property type="entry name" value="DUF7670"/>
</dbReference>
<protein>
    <recommendedName>
        <fullName evidence="3">DUF7670 domain-containing protein</fullName>
    </recommendedName>
</protein>
<dbReference type="AlphaFoldDB" id="A0A518GUY7"/>
<feature type="transmembrane region" description="Helical" evidence="2">
    <location>
        <begin position="100"/>
        <end position="117"/>
    </location>
</feature>
<dbReference type="EMBL" id="CP036426">
    <property type="protein sequence ID" value="QDV32402.1"/>
    <property type="molecule type" value="Genomic_DNA"/>
</dbReference>
<evidence type="ECO:0000259" key="3">
    <source>
        <dbReference type="Pfam" id="PF24709"/>
    </source>
</evidence>
<dbReference type="OrthoDB" id="47753at2"/>
<dbReference type="Pfam" id="PF24709">
    <property type="entry name" value="DUF7670"/>
    <property type="match status" value="1"/>
</dbReference>
<evidence type="ECO:0000256" key="2">
    <source>
        <dbReference type="SAM" id="Phobius"/>
    </source>
</evidence>
<evidence type="ECO:0000313" key="5">
    <source>
        <dbReference type="Proteomes" id="UP000317835"/>
    </source>
</evidence>
<keyword evidence="2" id="KW-0812">Transmembrane</keyword>
<keyword evidence="5" id="KW-1185">Reference proteome</keyword>
<dbReference type="RefSeq" id="WP_145266469.1">
    <property type="nucleotide sequence ID" value="NZ_CP036426.1"/>
</dbReference>
<dbReference type="Proteomes" id="UP000317835">
    <property type="component" value="Chromosome"/>
</dbReference>
<feature type="domain" description="DUF7670" evidence="3">
    <location>
        <begin position="13"/>
        <end position="120"/>
    </location>
</feature>
<organism evidence="4 5">
    <name type="scientific">Tautonia plasticadhaerens</name>
    <dbReference type="NCBI Taxonomy" id="2527974"/>
    <lineage>
        <taxon>Bacteria</taxon>
        <taxon>Pseudomonadati</taxon>
        <taxon>Planctomycetota</taxon>
        <taxon>Planctomycetia</taxon>
        <taxon>Isosphaerales</taxon>
        <taxon>Isosphaeraceae</taxon>
        <taxon>Tautonia</taxon>
    </lineage>
</organism>
<reference evidence="4 5" key="1">
    <citation type="submission" date="2019-02" db="EMBL/GenBank/DDBJ databases">
        <title>Deep-cultivation of Planctomycetes and their phenomic and genomic characterization uncovers novel biology.</title>
        <authorList>
            <person name="Wiegand S."/>
            <person name="Jogler M."/>
            <person name="Boedeker C."/>
            <person name="Pinto D."/>
            <person name="Vollmers J."/>
            <person name="Rivas-Marin E."/>
            <person name="Kohn T."/>
            <person name="Peeters S.H."/>
            <person name="Heuer A."/>
            <person name="Rast P."/>
            <person name="Oberbeckmann S."/>
            <person name="Bunk B."/>
            <person name="Jeske O."/>
            <person name="Meyerdierks A."/>
            <person name="Storesund J.E."/>
            <person name="Kallscheuer N."/>
            <person name="Luecker S."/>
            <person name="Lage O.M."/>
            <person name="Pohl T."/>
            <person name="Merkel B.J."/>
            <person name="Hornburger P."/>
            <person name="Mueller R.-W."/>
            <person name="Bruemmer F."/>
            <person name="Labrenz M."/>
            <person name="Spormann A.M."/>
            <person name="Op den Camp H."/>
            <person name="Overmann J."/>
            <person name="Amann R."/>
            <person name="Jetten M.S.M."/>
            <person name="Mascher T."/>
            <person name="Medema M.H."/>
            <person name="Devos D.P."/>
            <person name="Kaster A.-K."/>
            <person name="Ovreas L."/>
            <person name="Rohde M."/>
            <person name="Galperin M.Y."/>
            <person name="Jogler C."/>
        </authorList>
    </citation>
    <scope>NUCLEOTIDE SEQUENCE [LARGE SCALE GENOMIC DNA]</scope>
    <source>
        <strain evidence="4 5">ElP</strain>
    </source>
</reference>
<proteinExistence type="predicted"/>
<feature type="transmembrane region" description="Helical" evidence="2">
    <location>
        <begin position="42"/>
        <end position="65"/>
    </location>
</feature>
<name>A0A518GUY7_9BACT</name>
<keyword evidence="2" id="KW-1133">Transmembrane helix</keyword>
<dbReference type="KEGG" id="tpla:ElP_02340"/>
<sequence>MSGEGGRSVRLAGAARWAGRILGLLSLGVIGMFVAAEPPWPWRLSMLEGALLACFPVGMAAGLVLAWWREGLGGLVAVLGVLGFYLVHRVGAGEWPRGPWFLIFASPSAFSLASWALRRRGEGGVRRSPRSAPGPTGVGWPG</sequence>
<feature type="region of interest" description="Disordered" evidence="1">
    <location>
        <begin position="123"/>
        <end position="142"/>
    </location>
</feature>
<gene>
    <name evidence="4" type="ORF">ElP_02340</name>
</gene>
<accession>A0A518GUY7</accession>
<keyword evidence="2" id="KW-0472">Membrane</keyword>
<evidence type="ECO:0000313" key="4">
    <source>
        <dbReference type="EMBL" id="QDV32402.1"/>
    </source>
</evidence>